<organism evidence="2">
    <name type="scientific">marine sediment metagenome</name>
    <dbReference type="NCBI Taxonomy" id="412755"/>
    <lineage>
        <taxon>unclassified sequences</taxon>
        <taxon>metagenomes</taxon>
        <taxon>ecological metagenomes</taxon>
    </lineage>
</organism>
<evidence type="ECO:0000313" key="2">
    <source>
        <dbReference type="EMBL" id="KKN21299.1"/>
    </source>
</evidence>
<evidence type="ECO:0000256" key="1">
    <source>
        <dbReference type="SAM" id="MobiDB-lite"/>
    </source>
</evidence>
<gene>
    <name evidence="2" type="ORF">LCGC14_0926770</name>
</gene>
<dbReference type="AlphaFoldDB" id="A0A0F9NTX3"/>
<name>A0A0F9NTX3_9ZZZZ</name>
<proteinExistence type="predicted"/>
<reference evidence="2" key="1">
    <citation type="journal article" date="2015" name="Nature">
        <title>Complex archaea that bridge the gap between prokaryotes and eukaryotes.</title>
        <authorList>
            <person name="Spang A."/>
            <person name="Saw J.H."/>
            <person name="Jorgensen S.L."/>
            <person name="Zaremba-Niedzwiedzka K."/>
            <person name="Martijn J."/>
            <person name="Lind A.E."/>
            <person name="van Eijk R."/>
            <person name="Schleper C."/>
            <person name="Guy L."/>
            <person name="Ettema T.J."/>
        </authorList>
    </citation>
    <scope>NUCLEOTIDE SEQUENCE</scope>
</reference>
<dbReference type="EMBL" id="LAZR01003159">
    <property type="protein sequence ID" value="KKN21299.1"/>
    <property type="molecule type" value="Genomic_DNA"/>
</dbReference>
<sequence>MAIPSQGSDVNFASLMGAAGGDPDRLKQLMNIFSVTQQGKNMMRGTQTGFMGNLGALQGSGAQYRPPAPQNIRPGSRMGFQRSRNRGLAGI</sequence>
<comment type="caution">
    <text evidence="2">The sequence shown here is derived from an EMBL/GenBank/DDBJ whole genome shotgun (WGS) entry which is preliminary data.</text>
</comment>
<feature type="region of interest" description="Disordered" evidence="1">
    <location>
        <begin position="51"/>
        <end position="91"/>
    </location>
</feature>
<protein>
    <submittedName>
        <fullName evidence="2">Uncharacterized protein</fullName>
    </submittedName>
</protein>
<accession>A0A0F9NTX3</accession>